<protein>
    <recommendedName>
        <fullName evidence="11">GOLD domain-containing protein</fullName>
    </recommendedName>
</protein>
<comment type="subcellular location">
    <subcellularLocation>
        <location evidence="1 7">Membrane</location>
        <topology evidence="1 7">Single-pass type I membrane protein</topology>
    </subcellularLocation>
</comment>
<feature type="signal peptide" evidence="10">
    <location>
        <begin position="1"/>
        <end position="27"/>
    </location>
</feature>
<evidence type="ECO:0000256" key="3">
    <source>
        <dbReference type="ARBA" id="ARBA00022692"/>
    </source>
</evidence>
<accession>A0ABU6YEB8</accession>
<evidence type="ECO:0000259" key="11">
    <source>
        <dbReference type="PROSITE" id="PS50866"/>
    </source>
</evidence>
<evidence type="ECO:0000256" key="6">
    <source>
        <dbReference type="ARBA" id="ARBA00023136"/>
    </source>
</evidence>
<sequence length="224" mass="25194">MLLRLQLKVIILLLVFCFLLLSPPCEAIWITLPATPSSTKCVSEEIQNNIVVLANYFVVASVGGADLHHRLPPRNPTISAKVTSPHGNNLHHKENATIGKFAFTTTESGSYLACFWVANNEGNEEVHVNLDWKTGVAATEWETVAKKEKIEGVELELRKLDEAVETIHENLLHLKNRESDMRAVSERTNAKVAWLSIMSLGICILVSALQFWHLKRYFVKKKLI</sequence>
<evidence type="ECO:0000256" key="8">
    <source>
        <dbReference type="SAM" id="Coils"/>
    </source>
</evidence>
<proteinExistence type="inferred from homology"/>
<feature type="transmembrane region" description="Helical" evidence="9">
    <location>
        <begin position="192"/>
        <end position="212"/>
    </location>
</feature>
<organism evidence="12 13">
    <name type="scientific">Stylosanthes scabra</name>
    <dbReference type="NCBI Taxonomy" id="79078"/>
    <lineage>
        <taxon>Eukaryota</taxon>
        <taxon>Viridiplantae</taxon>
        <taxon>Streptophyta</taxon>
        <taxon>Embryophyta</taxon>
        <taxon>Tracheophyta</taxon>
        <taxon>Spermatophyta</taxon>
        <taxon>Magnoliopsida</taxon>
        <taxon>eudicotyledons</taxon>
        <taxon>Gunneridae</taxon>
        <taxon>Pentapetalae</taxon>
        <taxon>rosids</taxon>
        <taxon>fabids</taxon>
        <taxon>Fabales</taxon>
        <taxon>Fabaceae</taxon>
        <taxon>Papilionoideae</taxon>
        <taxon>50 kb inversion clade</taxon>
        <taxon>dalbergioids sensu lato</taxon>
        <taxon>Dalbergieae</taxon>
        <taxon>Pterocarpus clade</taxon>
        <taxon>Stylosanthes</taxon>
    </lineage>
</organism>
<evidence type="ECO:0000256" key="1">
    <source>
        <dbReference type="ARBA" id="ARBA00004479"/>
    </source>
</evidence>
<evidence type="ECO:0000256" key="2">
    <source>
        <dbReference type="ARBA" id="ARBA00007104"/>
    </source>
</evidence>
<reference evidence="12 13" key="1">
    <citation type="journal article" date="2023" name="Plants (Basel)">
        <title>Bridging the Gap: Combining Genomics and Transcriptomics Approaches to Understand Stylosanthes scabra, an Orphan Legume from the Brazilian Caatinga.</title>
        <authorList>
            <person name="Ferreira-Neto J.R.C."/>
            <person name="da Silva M.D."/>
            <person name="Binneck E."/>
            <person name="de Melo N.F."/>
            <person name="da Silva R.H."/>
            <person name="de Melo A.L.T.M."/>
            <person name="Pandolfi V."/>
            <person name="Bustamante F.O."/>
            <person name="Brasileiro-Vidal A.C."/>
            <person name="Benko-Iseppon A.M."/>
        </authorList>
    </citation>
    <scope>NUCLEOTIDE SEQUENCE [LARGE SCALE GENOMIC DNA]</scope>
    <source>
        <tissue evidence="12">Leaves</tissue>
    </source>
</reference>
<name>A0ABU6YEB8_9FABA</name>
<dbReference type="PANTHER" id="PTHR22811">
    <property type="entry name" value="TRANSMEMBRANE EMP24 DOMAIN-CONTAINING PROTEIN"/>
    <property type="match status" value="1"/>
</dbReference>
<dbReference type="Proteomes" id="UP001341840">
    <property type="component" value="Unassembled WGS sequence"/>
</dbReference>
<dbReference type="SMART" id="SM01190">
    <property type="entry name" value="EMP24_GP25L"/>
    <property type="match status" value="1"/>
</dbReference>
<keyword evidence="4 10" id="KW-0732">Signal</keyword>
<keyword evidence="5 9" id="KW-1133">Transmembrane helix</keyword>
<dbReference type="PROSITE" id="PS50866">
    <property type="entry name" value="GOLD"/>
    <property type="match status" value="1"/>
</dbReference>
<dbReference type="Pfam" id="PF01105">
    <property type="entry name" value="EMP24_GP25L"/>
    <property type="match status" value="1"/>
</dbReference>
<keyword evidence="8" id="KW-0175">Coiled coil</keyword>
<evidence type="ECO:0000256" key="7">
    <source>
        <dbReference type="RuleBase" id="RU003827"/>
    </source>
</evidence>
<evidence type="ECO:0000313" key="13">
    <source>
        <dbReference type="Proteomes" id="UP001341840"/>
    </source>
</evidence>
<dbReference type="InterPro" id="IPR009038">
    <property type="entry name" value="GOLD_dom"/>
</dbReference>
<dbReference type="EMBL" id="JASCZI010241792">
    <property type="protein sequence ID" value="MED6206978.1"/>
    <property type="molecule type" value="Genomic_DNA"/>
</dbReference>
<dbReference type="InterPro" id="IPR015720">
    <property type="entry name" value="Emp24-like"/>
</dbReference>
<keyword evidence="3 7" id="KW-0812">Transmembrane</keyword>
<comment type="similarity">
    <text evidence="2 7">Belongs to the EMP24/GP25L family.</text>
</comment>
<keyword evidence="13" id="KW-1185">Reference proteome</keyword>
<keyword evidence="6 9" id="KW-0472">Membrane</keyword>
<gene>
    <name evidence="12" type="ORF">PIB30_031654</name>
</gene>
<evidence type="ECO:0000313" key="12">
    <source>
        <dbReference type="EMBL" id="MED6206978.1"/>
    </source>
</evidence>
<evidence type="ECO:0000256" key="5">
    <source>
        <dbReference type="ARBA" id="ARBA00022989"/>
    </source>
</evidence>
<evidence type="ECO:0000256" key="4">
    <source>
        <dbReference type="ARBA" id="ARBA00022729"/>
    </source>
</evidence>
<feature type="chain" id="PRO_5047180987" description="GOLD domain-containing protein" evidence="10">
    <location>
        <begin position="28"/>
        <end position="224"/>
    </location>
</feature>
<evidence type="ECO:0000256" key="9">
    <source>
        <dbReference type="SAM" id="Phobius"/>
    </source>
</evidence>
<feature type="coiled-coil region" evidence="8">
    <location>
        <begin position="150"/>
        <end position="177"/>
    </location>
</feature>
<feature type="domain" description="GOLD" evidence="11">
    <location>
        <begin position="39"/>
        <end position="159"/>
    </location>
</feature>
<comment type="caution">
    <text evidence="12">The sequence shown here is derived from an EMBL/GenBank/DDBJ whole genome shotgun (WGS) entry which is preliminary data.</text>
</comment>
<evidence type="ECO:0000256" key="10">
    <source>
        <dbReference type="SAM" id="SignalP"/>
    </source>
</evidence>